<dbReference type="InterPro" id="IPR001296">
    <property type="entry name" value="Glyco_trans_1"/>
</dbReference>
<evidence type="ECO:0000259" key="2">
    <source>
        <dbReference type="Pfam" id="PF00534"/>
    </source>
</evidence>
<keyword evidence="1 5" id="KW-0808">Transferase</keyword>
<dbReference type="Proteomes" id="UP000215155">
    <property type="component" value="Unassembled WGS sequence"/>
</dbReference>
<comment type="caution">
    <text evidence="5">The sequence shown here is derived from an EMBL/GenBank/DDBJ whole genome shotgun (WGS) entry which is preliminary data.</text>
</comment>
<dbReference type="AlphaFoldDB" id="A0AA91TI51"/>
<evidence type="ECO:0000313" key="6">
    <source>
        <dbReference type="Proteomes" id="UP000215155"/>
    </source>
</evidence>
<dbReference type="CDD" id="cd03809">
    <property type="entry name" value="GT4_MtfB-like"/>
    <property type="match status" value="1"/>
</dbReference>
<dbReference type="PANTHER" id="PTHR46401">
    <property type="entry name" value="GLYCOSYLTRANSFERASE WBBK-RELATED"/>
    <property type="match status" value="1"/>
</dbReference>
<dbReference type="GO" id="GO:0016757">
    <property type="term" value="F:glycosyltransferase activity"/>
    <property type="evidence" value="ECO:0007669"/>
    <property type="project" value="InterPro"/>
</dbReference>
<evidence type="ECO:0000313" key="4">
    <source>
        <dbReference type="EMBL" id="MQO11177.1"/>
    </source>
</evidence>
<dbReference type="SUPFAM" id="SSF53756">
    <property type="entry name" value="UDP-Glycosyltransferase/glycogen phosphorylase"/>
    <property type="match status" value="1"/>
</dbReference>
<protein>
    <submittedName>
        <fullName evidence="5">Glycosyl transferase family 1</fullName>
    </submittedName>
    <submittedName>
        <fullName evidence="4">Glycosyltransferase family 4 protein</fullName>
    </submittedName>
</protein>
<evidence type="ECO:0000256" key="1">
    <source>
        <dbReference type="ARBA" id="ARBA00022679"/>
    </source>
</evidence>
<proteinExistence type="predicted"/>
<dbReference type="PANTHER" id="PTHR46401:SF2">
    <property type="entry name" value="GLYCOSYLTRANSFERASE WBBK-RELATED"/>
    <property type="match status" value="1"/>
</dbReference>
<organism evidence="5 6">
    <name type="scientific">Segatella copri</name>
    <dbReference type="NCBI Taxonomy" id="165179"/>
    <lineage>
        <taxon>Bacteria</taxon>
        <taxon>Pseudomonadati</taxon>
        <taxon>Bacteroidota</taxon>
        <taxon>Bacteroidia</taxon>
        <taxon>Bacteroidales</taxon>
        <taxon>Prevotellaceae</taxon>
        <taxon>Segatella</taxon>
    </lineage>
</organism>
<reference evidence="7" key="2">
    <citation type="submission" date="2019-09" db="EMBL/GenBank/DDBJ databases">
        <title>Distinct polysaccharide growth profiles of human intestinal Prevotella copri isolates.</title>
        <authorList>
            <person name="Fehlner-Peach H."/>
            <person name="Magnabosco C."/>
            <person name="Raghavan V."/>
            <person name="Scher J.U."/>
            <person name="Tett A."/>
            <person name="Cox L.M."/>
            <person name="Gottsegen C."/>
            <person name="Watters A."/>
            <person name="Wiltshire- Gordon J.D."/>
            <person name="Segata N."/>
            <person name="Bonneau R."/>
            <person name="Littman D.R."/>
        </authorList>
    </citation>
    <scope>NUCLEOTIDE SEQUENCE [LARGE SCALE GENOMIC DNA]</scope>
    <source>
        <strain evidence="7">iA624</strain>
    </source>
</reference>
<dbReference type="EMBL" id="NMPZ01000022">
    <property type="protein sequence ID" value="OXL43173.1"/>
    <property type="molecule type" value="Genomic_DNA"/>
</dbReference>
<reference evidence="5 6" key="1">
    <citation type="submission" date="2017-07" db="EMBL/GenBank/DDBJ databases">
        <title>Draft genome sequence of Prevotella copri isolated from the gut of healthy adult Indian.</title>
        <authorList>
            <person name="Das B."/>
            <person name="Bag S."/>
            <person name="Ghosh T.S."/>
        </authorList>
    </citation>
    <scope>NUCLEOTIDE SEQUENCE [LARGE SCALE GENOMIC DNA]</scope>
    <source>
        <strain evidence="5 6">Indica</strain>
    </source>
</reference>
<evidence type="ECO:0000313" key="5">
    <source>
        <dbReference type="EMBL" id="OXL43173.1"/>
    </source>
</evidence>
<sequence length="351" mass="41311">MKNILIDFTRLAEKCGFGEIADNYSQQLISISDIQDMHFIFLVKEKHKGFAGNNVDYVSVEHLAHDLRKLNKKIDLWHSTDQLFIKRKHKKGMKNILTIHDLNFLHEKKGIHRLKTLWKMKWHIRRSDYITVISEYVKDDLLNHIDIGNKPLDVIYNGIKDTDLELQKKPEYIKDDKKFFFTIGQTRAKKNFKTLIPMMKFLPEYKLYICGKPYSKHYYELQRIKEEWGTENVIFTGEISNAEKNWMYAHCEAFLFPSLLEGFGLPVLEAMRFNAKVFSSRFTSLPEVCKNHATYFDSYVPEEMAATVKAGIAQWSKDSEEAKAAREYSLGYTYSKYTQTYINLYKKMLGI</sequence>
<dbReference type="Pfam" id="PF13439">
    <property type="entry name" value="Glyco_transf_4"/>
    <property type="match status" value="1"/>
</dbReference>
<evidence type="ECO:0000259" key="3">
    <source>
        <dbReference type="Pfam" id="PF13439"/>
    </source>
</evidence>
<evidence type="ECO:0000313" key="7">
    <source>
        <dbReference type="Proteomes" id="UP000405805"/>
    </source>
</evidence>
<reference evidence="4" key="3">
    <citation type="submission" date="2022-12" db="EMBL/GenBank/DDBJ databases">
        <title>Distinct polysaccharide growth profiles of human intestinal Prevotella copri isolates.</title>
        <authorList>
            <person name="Fehlner-Peach H."/>
            <person name="Magnabosco C."/>
            <person name="Raghavan V."/>
            <person name="Scher J.U."/>
            <person name="Tett A."/>
            <person name="Cox L.M."/>
            <person name="Gottsegen C."/>
            <person name="Watters A."/>
            <person name="Wiltshire- Gordon J.D."/>
            <person name="Segata N."/>
            <person name="Bonneau R."/>
            <person name="Littman D.R."/>
        </authorList>
    </citation>
    <scope>NUCLEOTIDE SEQUENCE</scope>
    <source>
        <strain evidence="4">IA624</strain>
    </source>
</reference>
<name>A0AA91TI51_9BACT</name>
<dbReference type="Gene3D" id="3.40.50.2000">
    <property type="entry name" value="Glycogen Phosphorylase B"/>
    <property type="match status" value="2"/>
</dbReference>
<dbReference type="Proteomes" id="UP000405805">
    <property type="component" value="Unassembled WGS sequence"/>
</dbReference>
<dbReference type="InterPro" id="IPR028098">
    <property type="entry name" value="Glyco_trans_4-like_N"/>
</dbReference>
<dbReference type="RefSeq" id="WP_089544753.1">
    <property type="nucleotide sequence ID" value="NZ_CABOGV010000037.1"/>
</dbReference>
<feature type="domain" description="Glycosyltransferase subfamily 4-like N-terminal" evidence="3">
    <location>
        <begin position="49"/>
        <end position="160"/>
    </location>
</feature>
<accession>A0AA91TI51</accession>
<dbReference type="GO" id="GO:0009103">
    <property type="term" value="P:lipopolysaccharide biosynthetic process"/>
    <property type="evidence" value="ECO:0007669"/>
    <property type="project" value="TreeGrafter"/>
</dbReference>
<feature type="domain" description="Glycosyl transferase family 1" evidence="2">
    <location>
        <begin position="167"/>
        <end position="328"/>
    </location>
</feature>
<gene>
    <name evidence="5" type="ORF">CFT61_12525</name>
    <name evidence="4" type="ORF">F7D57_16080</name>
</gene>
<dbReference type="EMBL" id="VZBP01000209">
    <property type="protein sequence ID" value="MQO11177.1"/>
    <property type="molecule type" value="Genomic_DNA"/>
</dbReference>
<dbReference type="Pfam" id="PF00534">
    <property type="entry name" value="Glycos_transf_1"/>
    <property type="match status" value="1"/>
</dbReference>